<dbReference type="HOGENOM" id="CLU_014049_0_0_1"/>
<name>C4JFU0_UNCRE</name>
<dbReference type="InterPro" id="IPR036318">
    <property type="entry name" value="FAD-bd_PCMH-like_sf"/>
</dbReference>
<organism evidence="3 4">
    <name type="scientific">Uncinocarpus reesii (strain UAMH 1704)</name>
    <dbReference type="NCBI Taxonomy" id="336963"/>
    <lineage>
        <taxon>Eukaryota</taxon>
        <taxon>Fungi</taxon>
        <taxon>Dikarya</taxon>
        <taxon>Ascomycota</taxon>
        <taxon>Pezizomycotina</taxon>
        <taxon>Eurotiomycetes</taxon>
        <taxon>Eurotiomycetidae</taxon>
        <taxon>Onygenales</taxon>
        <taxon>Onygenaceae</taxon>
        <taxon>Uncinocarpus</taxon>
    </lineage>
</organism>
<dbReference type="OrthoDB" id="610608at2759"/>
<dbReference type="KEGG" id="ure:UREG_02424"/>
<dbReference type="STRING" id="336963.C4JFU0"/>
<feature type="domain" description="FAD-binding PCMH-type" evidence="2">
    <location>
        <begin position="115"/>
        <end position="321"/>
    </location>
</feature>
<dbReference type="GeneID" id="8437935"/>
<sequence>MVGLGLEDGRIDGSKVMQDEQARREAMRRVKEADKELFNEILNRYPPRQKRLLEKFVAGDTEESQIDHFNEPAKDADKEKLPGAIENLIPIDLEIFNDKEKKDRVEVFYNWGQNILNGPLYTCIPKTVVGVQAIVGLAKSLKCGLRVSGYRHSWSSIFGRDKSEDKPFILISLLRLDRAILGAQANQEALGHWKDYKIELNKIEVLQSTTHISSNQALVRIGCSATNEDLRRWCLENKLLTLPLNVIMVAITLGGSNAPICHGAGIKQKTLSDLVYAVEYVDVNGKCQKITQDQKEFLSVASGCFGLLGVVTHLTLVLDKMSYAAMKPLKLPVIEAIPPPEDMVKDLPKALKEKYDKYKPDQIKTFVKNFEDRAMKEYYAEWFWFPLHDKIWINTWSQIKDPVSVKDYPDENEIKKQVKETFSLELLQEFFRGDRKMSAEDATKLISTMGMDALPTDITIETWLPNALHFRRGIQNIRVRDIEVEIPLPELGTGSNVPDFAIVRKAWWQAILLTYKEIKTCPLRMPLEMRIMGSSDVLMAPQRGNKLGTCAIEVLTPRFMEAEWHGFAQEMIDKWMTLRDWKGKKLNIRPHFAKEWEAFQVDGQPWPKYLKEKSCHEETAKFISIFKQIATKQGWSVNDAQHMFSNRLLDTLFFDITHH</sequence>
<reference evidence="4" key="1">
    <citation type="journal article" date="2009" name="Genome Res.">
        <title>Comparative genomic analyses of the human fungal pathogens Coccidioides and their relatives.</title>
        <authorList>
            <person name="Sharpton T.J."/>
            <person name="Stajich J.E."/>
            <person name="Rounsley S.D."/>
            <person name="Gardner M.J."/>
            <person name="Wortman J.R."/>
            <person name="Jordar V.S."/>
            <person name="Maiti R."/>
            <person name="Kodira C.D."/>
            <person name="Neafsey D.E."/>
            <person name="Zeng Q."/>
            <person name="Hung C.-Y."/>
            <person name="McMahan C."/>
            <person name="Muszewska A."/>
            <person name="Grynberg M."/>
            <person name="Mandel M.A."/>
            <person name="Kellner E.M."/>
            <person name="Barker B.M."/>
            <person name="Galgiani J.N."/>
            <person name="Orbach M.J."/>
            <person name="Kirkland T.N."/>
            <person name="Cole G.T."/>
            <person name="Henn M.R."/>
            <person name="Birren B.W."/>
            <person name="Taylor J.W."/>
        </authorList>
    </citation>
    <scope>NUCLEOTIDE SEQUENCE [LARGE SCALE GENOMIC DNA]</scope>
    <source>
        <strain evidence="4">UAMH 1704</strain>
    </source>
</reference>
<dbReference type="GO" id="GO:0005739">
    <property type="term" value="C:mitochondrion"/>
    <property type="evidence" value="ECO:0007669"/>
    <property type="project" value="TreeGrafter"/>
</dbReference>
<protein>
    <recommendedName>
        <fullName evidence="2">FAD-binding PCMH-type domain-containing protein</fullName>
    </recommendedName>
</protein>
<dbReference type="PROSITE" id="PS51387">
    <property type="entry name" value="FAD_PCMH"/>
    <property type="match status" value="1"/>
</dbReference>
<dbReference type="Gene3D" id="3.30.465.10">
    <property type="match status" value="1"/>
</dbReference>
<evidence type="ECO:0000259" key="2">
    <source>
        <dbReference type="PROSITE" id="PS51387"/>
    </source>
</evidence>
<dbReference type="GO" id="GO:0071949">
    <property type="term" value="F:FAD binding"/>
    <property type="evidence" value="ECO:0007669"/>
    <property type="project" value="InterPro"/>
</dbReference>
<dbReference type="OMA" id="HSWSPIF"/>
<dbReference type="EMBL" id="CH476615">
    <property type="protein sequence ID" value="EEP77575.1"/>
    <property type="molecule type" value="Genomic_DNA"/>
</dbReference>
<dbReference type="InParanoid" id="C4JFU0"/>
<accession>C4JFU0</accession>
<dbReference type="Gene3D" id="3.30.43.10">
    <property type="entry name" value="Uridine Diphospho-n-acetylenolpyruvylglucosamine Reductase, domain 2"/>
    <property type="match status" value="1"/>
</dbReference>
<gene>
    <name evidence="3" type="ORF">UREG_02424</name>
</gene>
<proteinExistence type="predicted"/>
<evidence type="ECO:0000313" key="3">
    <source>
        <dbReference type="EMBL" id="EEP77575.1"/>
    </source>
</evidence>
<dbReference type="PANTHER" id="PTHR43762">
    <property type="entry name" value="L-GULONOLACTONE OXIDASE"/>
    <property type="match status" value="1"/>
</dbReference>
<dbReference type="InterPro" id="IPR016166">
    <property type="entry name" value="FAD-bd_PCMH"/>
</dbReference>
<keyword evidence="4" id="KW-1185">Reference proteome</keyword>
<dbReference type="Proteomes" id="UP000002058">
    <property type="component" value="Unassembled WGS sequence"/>
</dbReference>
<dbReference type="PANTHER" id="PTHR43762:SF1">
    <property type="entry name" value="D-ARABINONO-1,4-LACTONE OXIDASE"/>
    <property type="match status" value="1"/>
</dbReference>
<dbReference type="InterPro" id="IPR010031">
    <property type="entry name" value="FAD_lactone_oxidase-like"/>
</dbReference>
<evidence type="ECO:0000313" key="4">
    <source>
        <dbReference type="Proteomes" id="UP000002058"/>
    </source>
</evidence>
<dbReference type="SUPFAM" id="SSF56176">
    <property type="entry name" value="FAD-binding/transporter-associated domain-like"/>
    <property type="match status" value="1"/>
</dbReference>
<evidence type="ECO:0000256" key="1">
    <source>
        <dbReference type="SAM" id="MobiDB-lite"/>
    </source>
</evidence>
<dbReference type="InterPro" id="IPR016167">
    <property type="entry name" value="FAD-bd_PCMH_sub1"/>
</dbReference>
<feature type="region of interest" description="Disordered" evidence="1">
    <location>
        <begin position="1"/>
        <end position="22"/>
    </location>
</feature>
<feature type="compositionally biased region" description="Basic and acidic residues" evidence="1">
    <location>
        <begin position="7"/>
        <end position="22"/>
    </location>
</feature>
<dbReference type="InterPro" id="IPR016169">
    <property type="entry name" value="FAD-bd_PCMH_sub2"/>
</dbReference>
<dbReference type="GO" id="GO:0003885">
    <property type="term" value="F:D-arabinono-1,4-lactone oxidase activity"/>
    <property type="evidence" value="ECO:0007669"/>
    <property type="project" value="TreeGrafter"/>
</dbReference>
<dbReference type="eggNOG" id="ENOG502SB01">
    <property type="taxonomic scope" value="Eukaryota"/>
</dbReference>
<dbReference type="AlphaFoldDB" id="C4JFU0"/>
<dbReference type="VEuPathDB" id="FungiDB:UREG_02424"/>
<dbReference type="RefSeq" id="XP_002542908.1">
    <property type="nucleotide sequence ID" value="XM_002542862.1"/>
</dbReference>